<proteinExistence type="predicted"/>
<reference evidence="8 9" key="1">
    <citation type="submission" date="2021-07" db="EMBL/GenBank/DDBJ databases">
        <title>The Aristolochia fimbriata genome: insights into angiosperm evolution, floral development and chemical biosynthesis.</title>
        <authorList>
            <person name="Jiao Y."/>
        </authorList>
    </citation>
    <scope>NUCLEOTIDE SEQUENCE [LARGE SCALE GENOMIC DNA]</scope>
    <source>
        <strain evidence="8">IBCAS-2021</strain>
        <tissue evidence="8">Leaf</tissue>
    </source>
</reference>
<feature type="transmembrane region" description="Helical" evidence="6">
    <location>
        <begin position="513"/>
        <end position="532"/>
    </location>
</feature>
<comment type="subcellular location">
    <subcellularLocation>
        <location evidence="1">Membrane</location>
    </subcellularLocation>
</comment>
<organism evidence="8 9">
    <name type="scientific">Aristolochia fimbriata</name>
    <name type="common">White veined hardy Dutchman's pipe vine</name>
    <dbReference type="NCBI Taxonomy" id="158543"/>
    <lineage>
        <taxon>Eukaryota</taxon>
        <taxon>Viridiplantae</taxon>
        <taxon>Streptophyta</taxon>
        <taxon>Embryophyta</taxon>
        <taxon>Tracheophyta</taxon>
        <taxon>Spermatophyta</taxon>
        <taxon>Magnoliopsida</taxon>
        <taxon>Magnoliidae</taxon>
        <taxon>Piperales</taxon>
        <taxon>Aristolochiaceae</taxon>
        <taxon>Aristolochia</taxon>
    </lineage>
</organism>
<keyword evidence="2 6" id="KW-0812">Transmembrane</keyword>
<gene>
    <name evidence="8" type="ORF">H6P81_014376</name>
</gene>
<dbReference type="EMBL" id="JAINDJ010000005">
    <property type="protein sequence ID" value="KAG9448248.1"/>
    <property type="molecule type" value="Genomic_DNA"/>
</dbReference>
<evidence type="ECO:0000256" key="3">
    <source>
        <dbReference type="ARBA" id="ARBA00022989"/>
    </source>
</evidence>
<dbReference type="Gene3D" id="2.60.120.260">
    <property type="entry name" value="Galactose-binding domain-like"/>
    <property type="match status" value="1"/>
</dbReference>
<sequence length="572" mass="63984">MREPGSASGNVNRRSFYELSLSLVVSLWCLLFLFYSRLGLGTREAFVDDACKNDQKTTFLDASSAVNLNNFEVHNDNPGNAVCSSPKSSGLTEVFGEILGKYGNSECQLEPQTEEELRNSKEQKNGRSAHPAYLGLEEFRNKSMIGKGKNTEHPQGNITHRLEPEGSEYNYAAASKGAKAVAHNKEAKGPSNILGRDKDKYLRNPCSADEKFVIIELSEETLVDTVKIANLEHYSSNFKDFELLGSLSYPTEVWTSLGNFVAENVKHAQTFTLVEPKWVRYLRLNLRSHYGSEFYCTLSFVEVYGVDVIERMLEDLMVITEEQGSDNSLKSNSVIHVSSKSTSTLDENVENVQAPHTMDPPSKRNDVHEGLRLDVEVAATSVPDPVKEARQQPNGRVPGDTVLKILMQKVRQLETSVSVLEEYIKEVNKRYQSTIPDIDKELSRSASILEVAKKEIDDLLNWKEVTDNGFADLHTWKSSISSQMDILVAENNILRSNLESVVKDHASMRDKEIAIIVLCFSVACIALVKLASDQVLKSFKAYESGRRRTSSGWLMIFASSSMMTFIILLYSG</sequence>
<evidence type="ECO:0000256" key="5">
    <source>
        <dbReference type="SAM" id="MobiDB-lite"/>
    </source>
</evidence>
<feature type="domain" description="SUN" evidence="7">
    <location>
        <begin position="148"/>
        <end position="308"/>
    </location>
</feature>
<evidence type="ECO:0000259" key="7">
    <source>
        <dbReference type="PROSITE" id="PS51469"/>
    </source>
</evidence>
<evidence type="ECO:0000313" key="9">
    <source>
        <dbReference type="Proteomes" id="UP000825729"/>
    </source>
</evidence>
<dbReference type="SUPFAM" id="SSF49785">
    <property type="entry name" value="Galactose-binding domain-like"/>
    <property type="match status" value="1"/>
</dbReference>
<keyword evidence="9" id="KW-1185">Reference proteome</keyword>
<dbReference type="InterPro" id="IPR008979">
    <property type="entry name" value="Galactose-bd-like_sf"/>
</dbReference>
<feature type="transmembrane region" description="Helical" evidence="6">
    <location>
        <begin position="16"/>
        <end position="35"/>
    </location>
</feature>
<feature type="transmembrane region" description="Helical" evidence="6">
    <location>
        <begin position="552"/>
        <end position="570"/>
    </location>
</feature>
<dbReference type="Pfam" id="PF07738">
    <property type="entry name" value="Sad1_UNC"/>
    <property type="match status" value="1"/>
</dbReference>
<feature type="region of interest" description="Disordered" evidence="5">
    <location>
        <begin position="110"/>
        <end position="129"/>
    </location>
</feature>
<dbReference type="AlphaFoldDB" id="A0AAV7ELY0"/>
<keyword evidence="4 6" id="KW-0472">Membrane</keyword>
<feature type="compositionally biased region" description="Basic and acidic residues" evidence="5">
    <location>
        <begin position="115"/>
        <end position="125"/>
    </location>
</feature>
<evidence type="ECO:0000313" key="8">
    <source>
        <dbReference type="EMBL" id="KAG9448248.1"/>
    </source>
</evidence>
<keyword evidence="3 6" id="KW-1133">Transmembrane helix</keyword>
<evidence type="ECO:0000256" key="1">
    <source>
        <dbReference type="ARBA" id="ARBA00004370"/>
    </source>
</evidence>
<dbReference type="GO" id="GO:0034975">
    <property type="term" value="P:protein folding in endoplasmic reticulum"/>
    <property type="evidence" value="ECO:0007669"/>
    <property type="project" value="TreeGrafter"/>
</dbReference>
<dbReference type="InterPro" id="IPR012919">
    <property type="entry name" value="SUN_dom"/>
</dbReference>
<evidence type="ECO:0000256" key="2">
    <source>
        <dbReference type="ARBA" id="ARBA00022692"/>
    </source>
</evidence>
<dbReference type="GO" id="GO:0016020">
    <property type="term" value="C:membrane"/>
    <property type="evidence" value="ECO:0007669"/>
    <property type="project" value="UniProtKB-SubCell"/>
</dbReference>
<comment type="caution">
    <text evidence="8">The sequence shown here is derived from an EMBL/GenBank/DDBJ whole genome shotgun (WGS) entry which is preliminary data.</text>
</comment>
<dbReference type="InterPro" id="IPR045120">
    <property type="entry name" value="Suco/Slp1-like"/>
</dbReference>
<evidence type="ECO:0000256" key="6">
    <source>
        <dbReference type="SAM" id="Phobius"/>
    </source>
</evidence>
<protein>
    <recommendedName>
        <fullName evidence="7">SUN domain-containing protein</fullName>
    </recommendedName>
</protein>
<name>A0AAV7ELY0_ARIFI</name>
<evidence type="ECO:0000256" key="4">
    <source>
        <dbReference type="ARBA" id="ARBA00023136"/>
    </source>
</evidence>
<dbReference type="PANTHER" id="PTHR12953:SF3">
    <property type="entry name" value="SUN DOMAIN-CONTAINING PROTEIN 5"/>
    <property type="match status" value="1"/>
</dbReference>
<dbReference type="PANTHER" id="PTHR12953">
    <property type="entry name" value="MEMBRANE PROTEIN CH1 RELATED"/>
    <property type="match status" value="1"/>
</dbReference>
<dbReference type="Proteomes" id="UP000825729">
    <property type="component" value="Unassembled WGS sequence"/>
</dbReference>
<accession>A0AAV7ELY0</accession>
<dbReference type="PROSITE" id="PS51469">
    <property type="entry name" value="SUN"/>
    <property type="match status" value="1"/>
</dbReference>
<dbReference type="GO" id="GO:0005737">
    <property type="term" value="C:cytoplasm"/>
    <property type="evidence" value="ECO:0007669"/>
    <property type="project" value="TreeGrafter"/>
</dbReference>